<reference evidence="2 3" key="1">
    <citation type="submission" date="2022-05" db="EMBL/GenBank/DDBJ databases">
        <title>Chromosome-level reference genomes for two strains of Caenorhabditis briggsae: an improved platform for comparative genomics.</title>
        <authorList>
            <person name="Stevens L."/>
            <person name="Andersen E.C."/>
        </authorList>
    </citation>
    <scope>NUCLEOTIDE SEQUENCE [LARGE SCALE GENOMIC DNA]</scope>
    <source>
        <strain evidence="2">QX1410_ONT</strain>
        <tissue evidence="2">Whole-organism</tissue>
    </source>
</reference>
<gene>
    <name evidence="2" type="ORF">L3Y34_019389</name>
</gene>
<sequence>MNQTYVNGPYYYDPLQQVPYVSNPESVYWESIPPVSDQMYQNWNHWEPYPMSVDYPMPVLTPMFPVHEGNSAPRDPSSAQAPQHQRPNPQQPQEIARIHSKAVGYCENCPVYWDDKIVNLFRYFFDPSNPGIHQTVKVYHPKNGRSIFKDTPLGNGQQQAVKKRVDEKSQKTRSSSKGSDQSGMGCVHMNL</sequence>
<evidence type="ECO:0000313" key="3">
    <source>
        <dbReference type="Proteomes" id="UP000827892"/>
    </source>
</evidence>
<dbReference type="EMBL" id="CP090892">
    <property type="protein sequence ID" value="ULU08225.1"/>
    <property type="molecule type" value="Genomic_DNA"/>
</dbReference>
<feature type="compositionally biased region" description="Low complexity" evidence="1">
    <location>
        <begin position="80"/>
        <end position="93"/>
    </location>
</feature>
<feature type="region of interest" description="Disordered" evidence="1">
    <location>
        <begin position="66"/>
        <end position="93"/>
    </location>
</feature>
<proteinExistence type="predicted"/>
<name>A0AAE9IWM1_CAEBR</name>
<feature type="region of interest" description="Disordered" evidence="1">
    <location>
        <begin position="149"/>
        <end position="191"/>
    </location>
</feature>
<feature type="compositionally biased region" description="Polar residues" evidence="1">
    <location>
        <begin position="172"/>
        <end position="182"/>
    </location>
</feature>
<dbReference type="Proteomes" id="UP000827892">
    <property type="component" value="Chromosome II"/>
</dbReference>
<accession>A0AAE9IWM1</accession>
<evidence type="ECO:0000313" key="2">
    <source>
        <dbReference type="EMBL" id="ULU08225.1"/>
    </source>
</evidence>
<evidence type="ECO:0000256" key="1">
    <source>
        <dbReference type="SAM" id="MobiDB-lite"/>
    </source>
</evidence>
<organism evidence="2 3">
    <name type="scientific">Caenorhabditis briggsae</name>
    <dbReference type="NCBI Taxonomy" id="6238"/>
    <lineage>
        <taxon>Eukaryota</taxon>
        <taxon>Metazoa</taxon>
        <taxon>Ecdysozoa</taxon>
        <taxon>Nematoda</taxon>
        <taxon>Chromadorea</taxon>
        <taxon>Rhabditida</taxon>
        <taxon>Rhabditina</taxon>
        <taxon>Rhabditomorpha</taxon>
        <taxon>Rhabditoidea</taxon>
        <taxon>Rhabditidae</taxon>
        <taxon>Peloderinae</taxon>
        <taxon>Caenorhabditis</taxon>
    </lineage>
</organism>
<protein>
    <submittedName>
        <fullName evidence="2">Uncharacterized protein</fullName>
    </submittedName>
</protein>
<dbReference type="AlphaFoldDB" id="A0AAE9IWM1"/>